<evidence type="ECO:0000256" key="10">
    <source>
        <dbReference type="HAMAP-Rule" id="MF_00121"/>
    </source>
</evidence>
<dbReference type="InterPro" id="IPR006075">
    <property type="entry name" value="Asn/Gln-tRNA_Trfase_suB/E_cat"/>
</dbReference>
<evidence type="ECO:0000256" key="5">
    <source>
        <dbReference type="ARBA" id="ARBA00022840"/>
    </source>
</evidence>
<dbReference type="InterPro" id="IPR014746">
    <property type="entry name" value="Gln_synth/guanido_kin_cat_dom"/>
</dbReference>
<dbReference type="GO" id="GO:0005524">
    <property type="term" value="F:ATP binding"/>
    <property type="evidence" value="ECO:0007669"/>
    <property type="project" value="UniProtKB-KW"/>
</dbReference>
<dbReference type="SUPFAM" id="SSF55931">
    <property type="entry name" value="Glutamine synthetase/guanido kinase"/>
    <property type="match status" value="1"/>
</dbReference>
<evidence type="ECO:0000313" key="13">
    <source>
        <dbReference type="Proteomes" id="UP000000940"/>
    </source>
</evidence>
<dbReference type="SUPFAM" id="SSF89095">
    <property type="entry name" value="GatB/YqeY motif"/>
    <property type="match status" value="1"/>
</dbReference>
<sequence length="482" mass="55454">MRYRPVIGLEIHVQLSTKTKAFCSCPADVFELPPNTAICPVCTGQPGALPVPNEEMIRFAVKTALALNCKIHKYSRFDRKNYFYPDLPKGYQISQYFYPIATEGFLEIDGDEGKKKVRIRRLHLEEDAGKLVHEGDSITRASYSLVDMNRCGVPLIEIVTEPDISSPREARVFMEKLRSIVRYLGVSTGDMEKGALRCDANISVVDTETGRQSNRVEVKNMNSFRFVEKALEYEFERIVKAMERGEDVERETRGWDMTTKTTVSMRGKEEESDYRYFPEPDIPPVVLSDEYLEEVKKELPELPDEKAKRFMREYDLPEYDAKVLTSSKELAEFFEECVKVVNRPKDLSNWIMTEVLRELNERNIEITESKLTPQHFADLFRLMDEGKISIKIAKEIFPEVFETGKMPSQIVEEKGLVQISDEKLIEELVKKAMEQNPKAVQDYKSGKKKAAGFFVGYVMRETKGKANPELTNRIIQKLLEGE</sequence>
<evidence type="ECO:0000259" key="11">
    <source>
        <dbReference type="SMART" id="SM00845"/>
    </source>
</evidence>
<dbReference type="EMBL" id="CP001839">
    <property type="protein sequence ID" value="ADA67597.1"/>
    <property type="molecule type" value="Genomic_DNA"/>
</dbReference>
<evidence type="ECO:0000256" key="1">
    <source>
        <dbReference type="ARBA" id="ARBA00005306"/>
    </source>
</evidence>
<dbReference type="InterPro" id="IPR004413">
    <property type="entry name" value="GatB"/>
</dbReference>
<keyword evidence="5 10" id="KW-0067">ATP-binding</keyword>
<dbReference type="FunFam" id="1.10.150.380:FF:000001">
    <property type="entry name" value="Aspartyl/glutamyl-tRNA(Asn/Gln) amidotransferase subunit B"/>
    <property type="match status" value="1"/>
</dbReference>
<evidence type="ECO:0000313" key="12">
    <source>
        <dbReference type="EMBL" id="ADA67597.1"/>
    </source>
</evidence>
<protein>
    <recommendedName>
        <fullName evidence="10">Aspartyl/glutamyl-tRNA(Asn/Gln) amidotransferase subunit B</fullName>
        <shortName evidence="10">Asp/Glu-ADT subunit B</shortName>
        <ecNumber evidence="10">6.3.5.-</ecNumber>
    </recommendedName>
</protein>
<evidence type="ECO:0000256" key="7">
    <source>
        <dbReference type="ARBA" id="ARBA00024799"/>
    </source>
</evidence>
<evidence type="ECO:0000256" key="4">
    <source>
        <dbReference type="ARBA" id="ARBA00022741"/>
    </source>
</evidence>
<dbReference type="GO" id="GO:0050567">
    <property type="term" value="F:glutaminyl-tRNA synthase (glutamine-hydrolyzing) activity"/>
    <property type="evidence" value="ECO:0007669"/>
    <property type="project" value="UniProtKB-UniRule"/>
</dbReference>
<feature type="domain" description="Asn/Gln amidotransferase" evidence="11">
    <location>
        <begin position="332"/>
        <end position="479"/>
    </location>
</feature>
<dbReference type="InterPro" id="IPR003789">
    <property type="entry name" value="Asn/Gln_tRNA_amidoTrase-B-like"/>
</dbReference>
<comment type="function">
    <text evidence="7 10">Allows the formation of correctly charged Asn-tRNA(Asn) or Gln-tRNA(Gln) through the transamidation of misacylated Asp-tRNA(Asn) or Glu-tRNA(Gln) in organisms which lack either or both of asparaginyl-tRNA or glutaminyl-tRNA synthetases. The reaction takes place in the presence of glutamine and ATP through an activated phospho-Asp-tRNA(Asn) or phospho-Glu-tRNA(Gln).</text>
</comment>
<dbReference type="PANTHER" id="PTHR11659">
    <property type="entry name" value="GLUTAMYL-TRNA GLN AMIDOTRANSFERASE SUBUNIT B MITOCHONDRIAL AND PROKARYOTIC PET112-RELATED"/>
    <property type="match status" value="1"/>
</dbReference>
<dbReference type="InterPro" id="IPR017959">
    <property type="entry name" value="Asn/Gln-tRNA_amidoTrfase_suB/E"/>
</dbReference>
<dbReference type="InterPro" id="IPR017958">
    <property type="entry name" value="Gln-tRNA_amidoTrfase_suB_CS"/>
</dbReference>
<dbReference type="Proteomes" id="UP000000940">
    <property type="component" value="Chromosome"/>
</dbReference>
<dbReference type="NCBIfam" id="NF004014">
    <property type="entry name" value="PRK05477.1-4"/>
    <property type="match status" value="1"/>
</dbReference>
<comment type="catalytic activity">
    <reaction evidence="9 10">
        <text>L-glutamyl-tRNA(Gln) + L-glutamine + ATP + H2O = L-glutaminyl-tRNA(Gln) + L-glutamate + ADP + phosphate + H(+)</text>
        <dbReference type="Rhea" id="RHEA:17521"/>
        <dbReference type="Rhea" id="RHEA-COMP:9681"/>
        <dbReference type="Rhea" id="RHEA-COMP:9684"/>
        <dbReference type="ChEBI" id="CHEBI:15377"/>
        <dbReference type="ChEBI" id="CHEBI:15378"/>
        <dbReference type="ChEBI" id="CHEBI:29985"/>
        <dbReference type="ChEBI" id="CHEBI:30616"/>
        <dbReference type="ChEBI" id="CHEBI:43474"/>
        <dbReference type="ChEBI" id="CHEBI:58359"/>
        <dbReference type="ChEBI" id="CHEBI:78520"/>
        <dbReference type="ChEBI" id="CHEBI:78521"/>
        <dbReference type="ChEBI" id="CHEBI:456216"/>
    </reaction>
</comment>
<evidence type="ECO:0000256" key="3">
    <source>
        <dbReference type="ARBA" id="ARBA00022598"/>
    </source>
</evidence>
<dbReference type="Pfam" id="PF02934">
    <property type="entry name" value="GatB_N"/>
    <property type="match status" value="1"/>
</dbReference>
<organism evidence="12 13">
    <name type="scientific">Thermotoga petrophila (strain ATCC BAA-489 / DSM 13996 / JCM 10882 / RKU-10)</name>
    <name type="common">Thermotoga naphthophila</name>
    <dbReference type="NCBI Taxonomy" id="590168"/>
    <lineage>
        <taxon>Bacteria</taxon>
        <taxon>Thermotogati</taxon>
        <taxon>Thermotogota</taxon>
        <taxon>Thermotogae</taxon>
        <taxon>Thermotogales</taxon>
        <taxon>Thermotogaceae</taxon>
        <taxon>Thermotoga</taxon>
    </lineage>
</organism>
<name>D2C4E3_THEP2</name>
<dbReference type="Gene3D" id="1.10.10.410">
    <property type="match status" value="1"/>
</dbReference>
<comment type="subunit">
    <text evidence="2 10">Heterotrimer of A, B and C subunits.</text>
</comment>
<dbReference type="Gene3D" id="1.10.150.380">
    <property type="entry name" value="GatB domain, N-terminal subdomain"/>
    <property type="match status" value="1"/>
</dbReference>
<reference evidence="12 13" key="1">
    <citation type="submission" date="2009-12" db="EMBL/GenBank/DDBJ databases">
        <title>Complete sequence of Thermotoga petrophila RKU-1.</title>
        <authorList>
            <consortium name="US DOE Joint Genome Institute"/>
            <person name="Lucas S."/>
            <person name="Copeland A."/>
            <person name="Lapidus A."/>
            <person name="Glavina del Rio T."/>
            <person name="Dalin E."/>
            <person name="Tice H."/>
            <person name="Bruce D."/>
            <person name="Goodwin L."/>
            <person name="Pitluck S."/>
            <person name="Munk A.C."/>
            <person name="Brettin T."/>
            <person name="Detter J.C."/>
            <person name="Han C."/>
            <person name="Tapia R."/>
            <person name="Larimer F."/>
            <person name="Land M."/>
            <person name="Hauser L."/>
            <person name="Kyrpides N."/>
            <person name="Mikhailova N."/>
            <person name="Nelson K.E."/>
            <person name="Gogarten J.P."/>
            <person name="Noll K.M."/>
        </authorList>
    </citation>
    <scope>NUCLEOTIDE SEQUENCE [LARGE SCALE GENOMIC DNA]</scope>
    <source>
        <strain evidence="13">ATCC BAA-489 / DSM 13996 / JCM 10882 / RKU-10</strain>
    </source>
</reference>
<dbReference type="GO" id="GO:0070681">
    <property type="term" value="P:glutaminyl-tRNAGln biosynthesis via transamidation"/>
    <property type="evidence" value="ECO:0007669"/>
    <property type="project" value="TreeGrafter"/>
</dbReference>
<dbReference type="RefSeq" id="WP_012896523.1">
    <property type="nucleotide sequence ID" value="NC_013642.1"/>
</dbReference>
<dbReference type="NCBIfam" id="NF004012">
    <property type="entry name" value="PRK05477.1-2"/>
    <property type="match status" value="1"/>
</dbReference>
<dbReference type="InterPro" id="IPR042114">
    <property type="entry name" value="GatB_C_1"/>
</dbReference>
<gene>
    <name evidence="10" type="primary">gatB</name>
    <name evidence="12" type="ordered locus">Tnap_1521</name>
</gene>
<dbReference type="InterPro" id="IPR018027">
    <property type="entry name" value="Asn/Gln_amidotransferase"/>
</dbReference>
<dbReference type="NCBIfam" id="TIGR00133">
    <property type="entry name" value="gatB"/>
    <property type="match status" value="1"/>
</dbReference>
<evidence type="ECO:0000256" key="2">
    <source>
        <dbReference type="ARBA" id="ARBA00011123"/>
    </source>
</evidence>
<dbReference type="AlphaFoldDB" id="D2C4E3"/>
<dbReference type="GO" id="GO:0016740">
    <property type="term" value="F:transferase activity"/>
    <property type="evidence" value="ECO:0007669"/>
    <property type="project" value="UniProtKB-KW"/>
</dbReference>
<evidence type="ECO:0000256" key="6">
    <source>
        <dbReference type="ARBA" id="ARBA00022917"/>
    </source>
</evidence>
<dbReference type="HOGENOM" id="CLU_019240_0_0_0"/>
<keyword evidence="4 10" id="KW-0547">Nucleotide-binding</keyword>
<keyword evidence="13" id="KW-1185">Reference proteome</keyword>
<dbReference type="PANTHER" id="PTHR11659:SF0">
    <property type="entry name" value="GLUTAMYL-TRNA(GLN) AMIDOTRANSFERASE SUBUNIT B, MITOCHONDRIAL"/>
    <property type="match status" value="1"/>
</dbReference>
<comment type="catalytic activity">
    <reaction evidence="8 10">
        <text>L-aspartyl-tRNA(Asn) + L-glutamine + ATP + H2O = L-asparaginyl-tRNA(Asn) + L-glutamate + ADP + phosphate + 2 H(+)</text>
        <dbReference type="Rhea" id="RHEA:14513"/>
        <dbReference type="Rhea" id="RHEA-COMP:9674"/>
        <dbReference type="Rhea" id="RHEA-COMP:9677"/>
        <dbReference type="ChEBI" id="CHEBI:15377"/>
        <dbReference type="ChEBI" id="CHEBI:15378"/>
        <dbReference type="ChEBI" id="CHEBI:29985"/>
        <dbReference type="ChEBI" id="CHEBI:30616"/>
        <dbReference type="ChEBI" id="CHEBI:43474"/>
        <dbReference type="ChEBI" id="CHEBI:58359"/>
        <dbReference type="ChEBI" id="CHEBI:78515"/>
        <dbReference type="ChEBI" id="CHEBI:78516"/>
        <dbReference type="ChEBI" id="CHEBI:456216"/>
    </reaction>
</comment>
<dbReference type="PROSITE" id="PS01234">
    <property type="entry name" value="GATB"/>
    <property type="match status" value="1"/>
</dbReference>
<accession>D2C4E3</accession>
<dbReference type="EC" id="6.3.5.-" evidence="10"/>
<evidence type="ECO:0000256" key="9">
    <source>
        <dbReference type="ARBA" id="ARBA00047913"/>
    </source>
</evidence>
<proteinExistence type="inferred from homology"/>
<keyword evidence="3 10" id="KW-0436">Ligase</keyword>
<dbReference type="KEGG" id="tnp:Tnap_1521"/>
<dbReference type="GO" id="GO:0006412">
    <property type="term" value="P:translation"/>
    <property type="evidence" value="ECO:0007669"/>
    <property type="project" value="UniProtKB-UniRule"/>
</dbReference>
<dbReference type="InterPro" id="IPR023168">
    <property type="entry name" value="GatB_Yqey_C_2"/>
</dbReference>
<dbReference type="Pfam" id="PF02637">
    <property type="entry name" value="GatB_Yqey"/>
    <property type="match status" value="1"/>
</dbReference>
<comment type="similarity">
    <text evidence="1 10">Belongs to the GatB/GatE family. GatB subfamily.</text>
</comment>
<dbReference type="HAMAP" id="MF_00121">
    <property type="entry name" value="GatB"/>
    <property type="match status" value="1"/>
</dbReference>
<keyword evidence="12" id="KW-0808">Transferase</keyword>
<evidence type="ECO:0000256" key="8">
    <source>
        <dbReference type="ARBA" id="ARBA00047380"/>
    </source>
</evidence>
<dbReference type="SMART" id="SM00845">
    <property type="entry name" value="GatB_Yqey"/>
    <property type="match status" value="1"/>
</dbReference>
<dbReference type="GO" id="GO:0050566">
    <property type="term" value="F:asparaginyl-tRNA synthase (glutamine-hydrolyzing) activity"/>
    <property type="evidence" value="ECO:0007669"/>
    <property type="project" value="RHEA"/>
</dbReference>
<dbReference type="FunFam" id="1.10.10.410:FF:000001">
    <property type="entry name" value="Aspartyl/glutamyl-tRNA(Asn/Gln) amidotransferase subunit B"/>
    <property type="match status" value="1"/>
</dbReference>
<keyword evidence="6 10" id="KW-0648">Protein biosynthesis</keyword>